<dbReference type="InterPro" id="IPR014001">
    <property type="entry name" value="Helicase_ATP-bd"/>
</dbReference>
<dbReference type="STRING" id="1095630.A0A2J6TSR9"/>
<keyword evidence="6" id="KW-0067">ATP-binding</keyword>
<dbReference type="Pfam" id="PF00271">
    <property type="entry name" value="Helicase_C"/>
    <property type="match status" value="1"/>
</dbReference>
<dbReference type="CDD" id="cd18008">
    <property type="entry name" value="DEXDc_SHPRH-like"/>
    <property type="match status" value="1"/>
</dbReference>
<evidence type="ECO:0000259" key="11">
    <source>
        <dbReference type="PROSITE" id="PS51194"/>
    </source>
</evidence>
<dbReference type="InParanoid" id="A0A2J6TSR9"/>
<dbReference type="AlphaFoldDB" id="A0A2J6TSR9"/>
<dbReference type="InterPro" id="IPR017907">
    <property type="entry name" value="Znf_RING_CS"/>
</dbReference>
<dbReference type="PROSITE" id="PS51192">
    <property type="entry name" value="HELICASE_ATP_BIND_1"/>
    <property type="match status" value="1"/>
</dbReference>
<protein>
    <submittedName>
        <fullName evidence="12">Uncharacterized protein</fullName>
    </submittedName>
</protein>
<dbReference type="SMART" id="SM00487">
    <property type="entry name" value="DEXDc"/>
    <property type="match status" value="1"/>
</dbReference>
<dbReference type="PROSITE" id="PS00518">
    <property type="entry name" value="ZF_RING_1"/>
    <property type="match status" value="1"/>
</dbReference>
<evidence type="ECO:0000313" key="13">
    <source>
        <dbReference type="Proteomes" id="UP000235371"/>
    </source>
</evidence>
<keyword evidence="5" id="KW-0862">Zinc</keyword>
<dbReference type="PROSITE" id="PS51194">
    <property type="entry name" value="HELICASE_CTER"/>
    <property type="match status" value="1"/>
</dbReference>
<dbReference type="PROSITE" id="PS50089">
    <property type="entry name" value="ZF_RING_2"/>
    <property type="match status" value="1"/>
</dbReference>
<dbReference type="InterPro" id="IPR001841">
    <property type="entry name" value="Znf_RING"/>
</dbReference>
<dbReference type="GO" id="GO:0006281">
    <property type="term" value="P:DNA repair"/>
    <property type="evidence" value="ECO:0007669"/>
    <property type="project" value="TreeGrafter"/>
</dbReference>
<accession>A0A2J6TSR9</accession>
<evidence type="ECO:0000256" key="8">
    <source>
        <dbReference type="SAM" id="MobiDB-lite"/>
    </source>
</evidence>
<dbReference type="PANTHER" id="PTHR45626:SF52">
    <property type="entry name" value="SINGLE-STRANDED DNA-DEPENDENT ATPASE (EUROFUNG)"/>
    <property type="match status" value="1"/>
</dbReference>
<dbReference type="CDD" id="cd18793">
    <property type="entry name" value="SF2_C_SNF"/>
    <property type="match status" value="1"/>
</dbReference>
<proteinExistence type="predicted"/>
<feature type="region of interest" description="Disordered" evidence="8">
    <location>
        <begin position="1"/>
        <end position="78"/>
    </location>
</feature>
<reference evidence="12 13" key="1">
    <citation type="submission" date="2016-04" db="EMBL/GenBank/DDBJ databases">
        <title>A degradative enzymes factory behind the ericoid mycorrhizal symbiosis.</title>
        <authorList>
            <consortium name="DOE Joint Genome Institute"/>
            <person name="Martino E."/>
            <person name="Morin E."/>
            <person name="Grelet G."/>
            <person name="Kuo A."/>
            <person name="Kohler A."/>
            <person name="Daghino S."/>
            <person name="Barry K."/>
            <person name="Choi C."/>
            <person name="Cichocki N."/>
            <person name="Clum A."/>
            <person name="Copeland A."/>
            <person name="Hainaut M."/>
            <person name="Haridas S."/>
            <person name="Labutti K."/>
            <person name="Lindquist E."/>
            <person name="Lipzen A."/>
            <person name="Khouja H.-R."/>
            <person name="Murat C."/>
            <person name="Ohm R."/>
            <person name="Olson A."/>
            <person name="Spatafora J."/>
            <person name="Veneault-Fourrey C."/>
            <person name="Henrissat B."/>
            <person name="Grigoriev I."/>
            <person name="Martin F."/>
            <person name="Perotto S."/>
        </authorList>
    </citation>
    <scope>NUCLEOTIDE SEQUENCE [LARGE SCALE GENOMIC DNA]</scope>
    <source>
        <strain evidence="12 13">E</strain>
    </source>
</reference>
<dbReference type="InterPro" id="IPR049730">
    <property type="entry name" value="SNF2/RAD54-like_C"/>
</dbReference>
<dbReference type="GO" id="GO:0005524">
    <property type="term" value="F:ATP binding"/>
    <property type="evidence" value="ECO:0007669"/>
    <property type="project" value="UniProtKB-KW"/>
</dbReference>
<dbReference type="GO" id="GO:0008094">
    <property type="term" value="F:ATP-dependent activity, acting on DNA"/>
    <property type="evidence" value="ECO:0007669"/>
    <property type="project" value="TreeGrafter"/>
</dbReference>
<sequence>MTSLKRTSGLETFTESPLKKSRESLNTVEPIIDLEGPDDFEKAAKRWRRSDGLWSRSPNSPGQSDQEDDSGTQDLSNRLAPLSFPTTSVCFGMIHNANTKIMDTDGPPISHLDGVPSFSIFDELNMSFKGQAVFVGFSSEQDTAVMNEETSRVLRDLSSFDSCRFQVFLRGGSRNLSRKTLKDADKDRFMPVDIVIYGSPEIRKSVGCLLSSARIYLQHPCHQDPKTEYDNPHFLNLTDFSTTSTLSRPISEAHTPLEISETPIVSSGESSGDMRMAETLQAQLAKVFGSLTRYKTLKRLAADIKITTPLLPHQEEALDFMAQRELGPILTDFSLWSKHERGSDTCYEHVITGVRTAEPPIETLGGILADDMGLGKTLTVLSTILRTAKMSKSYAEENNETIAASKYDRSDTHKIFSRATLVIVPSSLLINGWIEEIYAHCNGSLNIHVYHGRSREIDPKSLADWDLVLTTYHTVATVAIQSPAALNEITWFRIVLDEAHIIRRMTTKLCQAVSRLSSKFRWCLTGTPIQNSLEDLASLVAFIQISPLHTLAEFRKHITTPLLKGRDQGSNSLRILLDSICLRRTKKLLNLPDSFDEDRRIDFTSLEMKFYKETQAEMIATVKQHDSRARNSKDYFGMFQLQLQLRRLCNHGTFQKALSKSPAEDFQFDPEQAFEFLQEKGLAKCTHCNVVVGGIKRIEDKCSGSFTVCGHLFCSECVPKYKAALRSIASSSRQCSLCLRKVPENCIAECDLDTEGIRTILSPTLFPFDGSSISSKVTTLINDLKANDTEGKSIIFSCWTRSLDLVSQHLGLQQIKYARIDGTYSLSQRQKILGDYHTDAATRILLMTTGTGAVGLNLTIANCVYILEPQWNPMVENQAIGRVLRLGQSRNVKVVRYIVKGTVEEGMRSQQARKLGFAKLGWKESQ</sequence>
<dbReference type="OrthoDB" id="448448at2759"/>
<dbReference type="Pfam" id="PF00176">
    <property type="entry name" value="SNF2-rel_dom"/>
    <property type="match status" value="1"/>
</dbReference>
<evidence type="ECO:0000256" key="6">
    <source>
        <dbReference type="ARBA" id="ARBA00022840"/>
    </source>
</evidence>
<dbReference type="Gene3D" id="3.40.50.10810">
    <property type="entry name" value="Tandem AAA-ATPase domain"/>
    <property type="match status" value="1"/>
</dbReference>
<dbReference type="Proteomes" id="UP000235371">
    <property type="component" value="Unassembled WGS sequence"/>
</dbReference>
<gene>
    <name evidence="12" type="ORF">K444DRAFT_607481</name>
</gene>
<dbReference type="SMART" id="SM00490">
    <property type="entry name" value="HELICc"/>
    <property type="match status" value="1"/>
</dbReference>
<keyword evidence="13" id="KW-1185">Reference proteome</keyword>
<keyword evidence="1" id="KW-0479">Metal-binding</keyword>
<evidence type="ECO:0000313" key="12">
    <source>
        <dbReference type="EMBL" id="PMD66066.1"/>
    </source>
</evidence>
<dbReference type="PANTHER" id="PTHR45626">
    <property type="entry name" value="TRANSCRIPTION TERMINATION FACTOR 2-RELATED"/>
    <property type="match status" value="1"/>
</dbReference>
<name>A0A2J6TSR9_9HELO</name>
<evidence type="ECO:0000256" key="5">
    <source>
        <dbReference type="ARBA" id="ARBA00022833"/>
    </source>
</evidence>
<dbReference type="InterPro" id="IPR050628">
    <property type="entry name" value="SNF2_RAD54_helicase_TF"/>
</dbReference>
<evidence type="ECO:0000259" key="9">
    <source>
        <dbReference type="PROSITE" id="PS50089"/>
    </source>
</evidence>
<evidence type="ECO:0000256" key="4">
    <source>
        <dbReference type="ARBA" id="ARBA00022801"/>
    </source>
</evidence>
<keyword evidence="4" id="KW-0378">Hydrolase</keyword>
<dbReference type="SUPFAM" id="SSF52540">
    <property type="entry name" value="P-loop containing nucleoside triphosphate hydrolases"/>
    <property type="match status" value="2"/>
</dbReference>
<evidence type="ECO:0000256" key="2">
    <source>
        <dbReference type="ARBA" id="ARBA00022741"/>
    </source>
</evidence>
<dbReference type="InterPro" id="IPR000330">
    <property type="entry name" value="SNF2_N"/>
</dbReference>
<dbReference type="RefSeq" id="XP_024742970.1">
    <property type="nucleotide sequence ID" value="XM_024879185.1"/>
</dbReference>
<dbReference type="InterPro" id="IPR027417">
    <property type="entry name" value="P-loop_NTPase"/>
</dbReference>
<dbReference type="EMBL" id="KZ613745">
    <property type="protein sequence ID" value="PMD66066.1"/>
    <property type="molecule type" value="Genomic_DNA"/>
</dbReference>
<dbReference type="InterPro" id="IPR038718">
    <property type="entry name" value="SNF2-like_sf"/>
</dbReference>
<dbReference type="GO" id="GO:0016787">
    <property type="term" value="F:hydrolase activity"/>
    <property type="evidence" value="ECO:0007669"/>
    <property type="project" value="UniProtKB-KW"/>
</dbReference>
<feature type="domain" description="Helicase C-terminal" evidence="11">
    <location>
        <begin position="776"/>
        <end position="926"/>
    </location>
</feature>
<feature type="domain" description="Helicase ATP-binding" evidence="10">
    <location>
        <begin position="357"/>
        <end position="546"/>
    </location>
</feature>
<feature type="domain" description="RING-type" evidence="9">
    <location>
        <begin position="685"/>
        <end position="738"/>
    </location>
</feature>
<evidence type="ECO:0000256" key="7">
    <source>
        <dbReference type="PROSITE-ProRule" id="PRU00175"/>
    </source>
</evidence>
<dbReference type="GeneID" id="36587262"/>
<dbReference type="InterPro" id="IPR001650">
    <property type="entry name" value="Helicase_C-like"/>
</dbReference>
<evidence type="ECO:0000259" key="10">
    <source>
        <dbReference type="PROSITE" id="PS51192"/>
    </source>
</evidence>
<feature type="compositionally biased region" description="Polar residues" evidence="8">
    <location>
        <begin position="1"/>
        <end position="15"/>
    </location>
</feature>
<evidence type="ECO:0000256" key="3">
    <source>
        <dbReference type="ARBA" id="ARBA00022771"/>
    </source>
</evidence>
<dbReference type="GO" id="GO:0008270">
    <property type="term" value="F:zinc ion binding"/>
    <property type="evidence" value="ECO:0007669"/>
    <property type="project" value="UniProtKB-KW"/>
</dbReference>
<dbReference type="Gene3D" id="3.40.50.300">
    <property type="entry name" value="P-loop containing nucleotide triphosphate hydrolases"/>
    <property type="match status" value="1"/>
</dbReference>
<keyword evidence="3 7" id="KW-0863">Zinc-finger</keyword>
<keyword evidence="2" id="KW-0547">Nucleotide-binding</keyword>
<evidence type="ECO:0000256" key="1">
    <source>
        <dbReference type="ARBA" id="ARBA00022723"/>
    </source>
</evidence>
<organism evidence="12 13">
    <name type="scientific">Hyaloscypha bicolor E</name>
    <dbReference type="NCBI Taxonomy" id="1095630"/>
    <lineage>
        <taxon>Eukaryota</taxon>
        <taxon>Fungi</taxon>
        <taxon>Dikarya</taxon>
        <taxon>Ascomycota</taxon>
        <taxon>Pezizomycotina</taxon>
        <taxon>Leotiomycetes</taxon>
        <taxon>Helotiales</taxon>
        <taxon>Hyaloscyphaceae</taxon>
        <taxon>Hyaloscypha</taxon>
        <taxon>Hyaloscypha bicolor</taxon>
    </lineage>
</organism>
<dbReference type="GO" id="GO:0005634">
    <property type="term" value="C:nucleus"/>
    <property type="evidence" value="ECO:0007669"/>
    <property type="project" value="TreeGrafter"/>
</dbReference>